<name>A0A933LQX7_UNCTE</name>
<dbReference type="Gene3D" id="3.40.1390.20">
    <property type="entry name" value="HprK N-terminal domain-like"/>
    <property type="match status" value="1"/>
</dbReference>
<dbReference type="EMBL" id="JACQWF010000239">
    <property type="protein sequence ID" value="MBI4595772.1"/>
    <property type="molecule type" value="Genomic_DNA"/>
</dbReference>
<gene>
    <name evidence="3" type="ORF">HY730_05260</name>
</gene>
<evidence type="ECO:0000259" key="2">
    <source>
        <dbReference type="PROSITE" id="PS50937"/>
    </source>
</evidence>
<sequence length="114" mass="12285">MNLQEIKEILEATVIVGQEPFISLEIKGACGAELMSDVLAFVKGEAVLLTGLTNTQVIRTAEIADIKAVVFVRAKKPDSETVLLAQKMDIPLLSTSMTLYEACGRLYLAGLPGF</sequence>
<reference evidence="3" key="1">
    <citation type="submission" date="2020-07" db="EMBL/GenBank/DDBJ databases">
        <title>Huge and variable diversity of episymbiotic CPR bacteria and DPANN archaea in groundwater ecosystems.</title>
        <authorList>
            <person name="He C.Y."/>
            <person name="Keren R."/>
            <person name="Whittaker M."/>
            <person name="Farag I.F."/>
            <person name="Doudna J."/>
            <person name="Cate J.H.D."/>
            <person name="Banfield J.F."/>
        </authorList>
    </citation>
    <scope>NUCLEOTIDE SEQUENCE</scope>
    <source>
        <strain evidence="3">NC_groundwater_1482_Ag_S-0.65um_47_24</strain>
    </source>
</reference>
<dbReference type="InterPro" id="IPR000551">
    <property type="entry name" value="MerR-type_HTH_dom"/>
</dbReference>
<evidence type="ECO:0000313" key="3">
    <source>
        <dbReference type="EMBL" id="MBI4595772.1"/>
    </source>
</evidence>
<dbReference type="GO" id="GO:0006355">
    <property type="term" value="P:regulation of DNA-templated transcription"/>
    <property type="evidence" value="ECO:0007669"/>
    <property type="project" value="InterPro"/>
</dbReference>
<accession>A0A933LQX7</accession>
<dbReference type="AlphaFoldDB" id="A0A933LQX7"/>
<comment type="caution">
    <text evidence="3">The sequence shown here is derived from an EMBL/GenBank/DDBJ whole genome shotgun (WGS) entry which is preliminary data.</text>
</comment>
<evidence type="ECO:0000256" key="1">
    <source>
        <dbReference type="ARBA" id="ARBA00011643"/>
    </source>
</evidence>
<feature type="domain" description="HTH merR-type" evidence="2">
    <location>
        <begin position="1"/>
        <end position="12"/>
    </location>
</feature>
<comment type="subunit">
    <text evidence="1">Homohexamer.</text>
</comment>
<dbReference type="GO" id="GO:0003677">
    <property type="term" value="F:DNA binding"/>
    <property type="evidence" value="ECO:0007669"/>
    <property type="project" value="InterPro"/>
</dbReference>
<organism evidence="3 4">
    <name type="scientific">Tectimicrobiota bacterium</name>
    <dbReference type="NCBI Taxonomy" id="2528274"/>
    <lineage>
        <taxon>Bacteria</taxon>
        <taxon>Pseudomonadati</taxon>
        <taxon>Nitrospinota/Tectimicrobiota group</taxon>
        <taxon>Candidatus Tectimicrobiota</taxon>
    </lineage>
</organism>
<dbReference type="Proteomes" id="UP000772181">
    <property type="component" value="Unassembled WGS sequence"/>
</dbReference>
<dbReference type="InterPro" id="IPR028979">
    <property type="entry name" value="Ser_kin/Pase_Hpr-like_N_sf"/>
</dbReference>
<protein>
    <recommendedName>
        <fullName evidence="2">HTH merR-type domain-containing protein</fullName>
    </recommendedName>
</protein>
<dbReference type="PROSITE" id="PS50937">
    <property type="entry name" value="HTH_MERR_2"/>
    <property type="match status" value="1"/>
</dbReference>
<proteinExistence type="predicted"/>
<evidence type="ECO:0000313" key="4">
    <source>
        <dbReference type="Proteomes" id="UP000772181"/>
    </source>
</evidence>
<dbReference type="SUPFAM" id="SSF75138">
    <property type="entry name" value="HprK N-terminal domain-like"/>
    <property type="match status" value="1"/>
</dbReference>